<sequence>MSILSGVGTTGAADTSTQSGQSKNKLNKDLNQFLTLLVTQLKNQDPLQPLKANEFTNQLVQFASVEQQINQNSNLEKLLTLQKSSQVSSMVSYLGRSIEATGQQFQLQKGVGKFSYTLGANVQDTTVTIQNAKGLTVYSGPGETASGKHVFNWDGKNNSAQQMPDGAYTVNISAKDHLGNIQDVAQTIFGTVTGAGVDAGSAMLDMGAVRTKMDNVISVQ</sequence>
<evidence type="ECO:0000313" key="9">
    <source>
        <dbReference type="Proteomes" id="UP000295304"/>
    </source>
</evidence>
<accession>A0A4R3JBW7</accession>
<evidence type="ECO:0000256" key="5">
    <source>
        <dbReference type="RuleBase" id="RU362076"/>
    </source>
</evidence>
<dbReference type="InterPro" id="IPR005648">
    <property type="entry name" value="FlgD"/>
</dbReference>
<evidence type="ECO:0000256" key="3">
    <source>
        <dbReference type="ARBA" id="ARBA00022795"/>
    </source>
</evidence>
<comment type="caution">
    <text evidence="8">The sequence shown here is derived from an EMBL/GenBank/DDBJ whole genome shotgun (WGS) entry which is preliminary data.</text>
</comment>
<dbReference type="AlphaFoldDB" id="A0A4R3JBW7"/>
<dbReference type="Gene3D" id="2.30.30.910">
    <property type="match status" value="1"/>
</dbReference>
<keyword evidence="3 5" id="KW-1005">Bacterial flagellum biogenesis</keyword>
<gene>
    <name evidence="8" type="ORF">EDD55_10698</name>
</gene>
<dbReference type="OrthoDB" id="9785233at2"/>
<dbReference type="Pfam" id="PF13860">
    <property type="entry name" value="FlgD_ig"/>
    <property type="match status" value="1"/>
</dbReference>
<reference evidence="8 9" key="1">
    <citation type="submission" date="2019-03" db="EMBL/GenBank/DDBJ databases">
        <title>Genomic Encyclopedia of Type Strains, Phase IV (KMG-IV): sequencing the most valuable type-strain genomes for metagenomic binning, comparative biology and taxonomic classification.</title>
        <authorList>
            <person name="Goeker M."/>
        </authorList>
    </citation>
    <scope>NUCLEOTIDE SEQUENCE [LARGE SCALE GENOMIC DNA]</scope>
    <source>
        <strain evidence="8 9">DSM 101688</strain>
    </source>
</reference>
<keyword evidence="8" id="KW-0966">Cell projection</keyword>
<dbReference type="InterPro" id="IPR025965">
    <property type="entry name" value="FlgD/Vpr_Ig-like"/>
</dbReference>
<evidence type="ECO:0000256" key="1">
    <source>
        <dbReference type="ARBA" id="ARBA00010577"/>
    </source>
</evidence>
<dbReference type="RefSeq" id="WP_132939222.1">
    <property type="nucleotide sequence ID" value="NZ_CP119676.1"/>
</dbReference>
<feature type="region of interest" description="Disordered" evidence="6">
    <location>
        <begin position="1"/>
        <end position="24"/>
    </location>
</feature>
<name>A0A4R3JBW7_9PROT</name>
<dbReference type="Pfam" id="PF03963">
    <property type="entry name" value="FlgD"/>
    <property type="match status" value="1"/>
</dbReference>
<proteinExistence type="inferred from homology"/>
<organism evidence="8 9">
    <name type="scientific">Varunaivibrio sulfuroxidans</name>
    <dbReference type="NCBI Taxonomy" id="1773489"/>
    <lineage>
        <taxon>Bacteria</taxon>
        <taxon>Pseudomonadati</taxon>
        <taxon>Pseudomonadota</taxon>
        <taxon>Alphaproteobacteria</taxon>
        <taxon>Rhodospirillales</taxon>
        <taxon>Magnetovibrionaceae</taxon>
        <taxon>Varunaivibrio</taxon>
    </lineage>
</organism>
<protein>
    <recommendedName>
        <fullName evidence="2 5">Basal-body rod modification protein FlgD</fullName>
    </recommendedName>
</protein>
<keyword evidence="8" id="KW-0282">Flagellum</keyword>
<keyword evidence="9" id="KW-1185">Reference proteome</keyword>
<comment type="similarity">
    <text evidence="1 5">Belongs to the FlgD family.</text>
</comment>
<dbReference type="GO" id="GO:0044781">
    <property type="term" value="P:bacterial-type flagellum organization"/>
    <property type="evidence" value="ECO:0007669"/>
    <property type="project" value="UniProtKB-UniRule"/>
</dbReference>
<dbReference type="Gene3D" id="2.60.40.4070">
    <property type="match status" value="1"/>
</dbReference>
<evidence type="ECO:0000259" key="7">
    <source>
        <dbReference type="Pfam" id="PF13860"/>
    </source>
</evidence>
<feature type="domain" description="FlgD/Vpr Ig-like" evidence="7">
    <location>
        <begin position="108"/>
        <end position="175"/>
    </location>
</feature>
<comment type="function">
    <text evidence="4 5">Required for flagellar hook formation. May act as a scaffolding protein.</text>
</comment>
<evidence type="ECO:0000256" key="4">
    <source>
        <dbReference type="ARBA" id="ARBA00024746"/>
    </source>
</evidence>
<evidence type="ECO:0000256" key="6">
    <source>
        <dbReference type="SAM" id="MobiDB-lite"/>
    </source>
</evidence>
<evidence type="ECO:0000313" key="8">
    <source>
        <dbReference type="EMBL" id="TCS62140.1"/>
    </source>
</evidence>
<dbReference type="EMBL" id="SLZW01000006">
    <property type="protein sequence ID" value="TCS62140.1"/>
    <property type="molecule type" value="Genomic_DNA"/>
</dbReference>
<evidence type="ECO:0000256" key="2">
    <source>
        <dbReference type="ARBA" id="ARBA00016013"/>
    </source>
</evidence>
<feature type="compositionally biased region" description="Polar residues" evidence="6">
    <location>
        <begin position="12"/>
        <end position="24"/>
    </location>
</feature>
<keyword evidence="8" id="KW-0969">Cilium</keyword>
<dbReference type="Proteomes" id="UP000295304">
    <property type="component" value="Unassembled WGS sequence"/>
</dbReference>